<sequence length="275" mass="27694">MSEKNEGAGVSRDMGAPRCVAILGGASGIGAAVARRAAAGGAAVAILDLNGAAAEAMADELGPKARAFIVDATDEAAMAAAADAVAESGLPPVDGLVASAGIPEVATPIERYAADDFDRILTSHVRTAYVFARAFGARMAAGEGGAVVFLASVLSFRPGPVLAYGAGKGALVNLTQSLAVHWAARGVRVNAVAPGWTDTPFIRAPRPDGSRRDIEPILRQTPQGRLIRPEEIAEVIQFLLSPASSAITGVTLPADGGVMAGAGWAAYGGFPGPEG</sequence>
<dbReference type="GO" id="GO:0016616">
    <property type="term" value="F:oxidoreductase activity, acting on the CH-OH group of donors, NAD or NADP as acceptor"/>
    <property type="evidence" value="ECO:0007669"/>
    <property type="project" value="TreeGrafter"/>
</dbReference>
<dbReference type="PANTHER" id="PTHR42760:SF123">
    <property type="entry name" value="OXIDOREDUCTASE"/>
    <property type="match status" value="1"/>
</dbReference>
<dbReference type="PANTHER" id="PTHR42760">
    <property type="entry name" value="SHORT-CHAIN DEHYDROGENASES/REDUCTASES FAMILY MEMBER"/>
    <property type="match status" value="1"/>
</dbReference>
<accession>A0A8J7S5G8</accession>
<dbReference type="PRINTS" id="PR00080">
    <property type="entry name" value="SDRFAMILY"/>
</dbReference>
<evidence type="ECO:0000313" key="2">
    <source>
        <dbReference type="EMBL" id="MBP5857124.1"/>
    </source>
</evidence>
<dbReference type="InterPro" id="IPR002347">
    <property type="entry name" value="SDR_fam"/>
</dbReference>
<keyword evidence="3" id="KW-1185">Reference proteome</keyword>
<proteinExistence type="inferred from homology"/>
<name>A0A8J7S5G8_9PROT</name>
<comment type="caution">
    <text evidence="2">The sequence shown here is derived from an EMBL/GenBank/DDBJ whole genome shotgun (WGS) entry which is preliminary data.</text>
</comment>
<dbReference type="FunFam" id="3.40.50.720:FF:000084">
    <property type="entry name" value="Short-chain dehydrogenase reductase"/>
    <property type="match status" value="1"/>
</dbReference>
<protein>
    <submittedName>
        <fullName evidence="2">SDR family oxidoreductase</fullName>
    </submittedName>
</protein>
<dbReference type="Gene3D" id="3.40.50.720">
    <property type="entry name" value="NAD(P)-binding Rossmann-like Domain"/>
    <property type="match status" value="1"/>
</dbReference>
<gene>
    <name evidence="2" type="ORF">KAJ83_08890</name>
</gene>
<dbReference type="AlphaFoldDB" id="A0A8J7S5G8"/>
<dbReference type="PRINTS" id="PR00081">
    <property type="entry name" value="GDHRDH"/>
</dbReference>
<dbReference type="RefSeq" id="WP_210681685.1">
    <property type="nucleotide sequence ID" value="NZ_JAGMWN010000003.1"/>
</dbReference>
<dbReference type="EMBL" id="JAGMWN010000003">
    <property type="protein sequence ID" value="MBP5857124.1"/>
    <property type="molecule type" value="Genomic_DNA"/>
</dbReference>
<dbReference type="SUPFAM" id="SSF51735">
    <property type="entry name" value="NAD(P)-binding Rossmann-fold domains"/>
    <property type="match status" value="1"/>
</dbReference>
<evidence type="ECO:0000256" key="1">
    <source>
        <dbReference type="ARBA" id="ARBA00006484"/>
    </source>
</evidence>
<dbReference type="GO" id="GO:0030497">
    <property type="term" value="P:fatty acid elongation"/>
    <property type="evidence" value="ECO:0007669"/>
    <property type="project" value="TreeGrafter"/>
</dbReference>
<dbReference type="Pfam" id="PF13561">
    <property type="entry name" value="adh_short_C2"/>
    <property type="match status" value="1"/>
</dbReference>
<dbReference type="CDD" id="cd05233">
    <property type="entry name" value="SDR_c"/>
    <property type="match status" value="1"/>
</dbReference>
<organism evidence="2 3">
    <name type="scientific">Marivibrio halodurans</name>
    <dbReference type="NCBI Taxonomy" id="2039722"/>
    <lineage>
        <taxon>Bacteria</taxon>
        <taxon>Pseudomonadati</taxon>
        <taxon>Pseudomonadota</taxon>
        <taxon>Alphaproteobacteria</taxon>
        <taxon>Rhodospirillales</taxon>
        <taxon>Rhodospirillaceae</taxon>
        <taxon>Marivibrio</taxon>
    </lineage>
</organism>
<dbReference type="Proteomes" id="UP000672602">
    <property type="component" value="Unassembled WGS sequence"/>
</dbReference>
<dbReference type="PROSITE" id="PS00061">
    <property type="entry name" value="ADH_SHORT"/>
    <property type="match status" value="1"/>
</dbReference>
<reference evidence="2" key="1">
    <citation type="submission" date="2021-04" db="EMBL/GenBank/DDBJ databases">
        <authorList>
            <person name="Zhang D.-C."/>
        </authorList>
    </citation>
    <scope>NUCLEOTIDE SEQUENCE</scope>
    <source>
        <strain evidence="2">CGMCC 1.15697</strain>
    </source>
</reference>
<comment type="similarity">
    <text evidence="1">Belongs to the short-chain dehydrogenases/reductases (SDR) family.</text>
</comment>
<dbReference type="InterPro" id="IPR020904">
    <property type="entry name" value="Sc_DH/Rdtase_CS"/>
</dbReference>
<dbReference type="InterPro" id="IPR036291">
    <property type="entry name" value="NAD(P)-bd_dom_sf"/>
</dbReference>
<evidence type="ECO:0000313" key="3">
    <source>
        <dbReference type="Proteomes" id="UP000672602"/>
    </source>
</evidence>